<feature type="transmembrane region" description="Helical" evidence="1">
    <location>
        <begin position="7"/>
        <end position="27"/>
    </location>
</feature>
<evidence type="ECO:0000313" key="3">
    <source>
        <dbReference type="EMBL" id="MBD2757535.1"/>
    </source>
</evidence>
<proteinExistence type="predicted"/>
<organism evidence="3 4">
    <name type="scientific">Spirosoma validum</name>
    <dbReference type="NCBI Taxonomy" id="2771355"/>
    <lineage>
        <taxon>Bacteria</taxon>
        <taxon>Pseudomonadati</taxon>
        <taxon>Bacteroidota</taxon>
        <taxon>Cytophagia</taxon>
        <taxon>Cytophagales</taxon>
        <taxon>Cytophagaceae</taxon>
        <taxon>Spirosoma</taxon>
    </lineage>
</organism>
<feature type="transmembrane region" description="Helical" evidence="1">
    <location>
        <begin position="92"/>
        <end position="113"/>
    </location>
</feature>
<dbReference type="Proteomes" id="UP000653797">
    <property type="component" value="Unassembled WGS sequence"/>
</dbReference>
<dbReference type="PROSITE" id="PS51257">
    <property type="entry name" value="PROKAR_LIPOPROTEIN"/>
    <property type="match status" value="1"/>
</dbReference>
<dbReference type="AlphaFoldDB" id="A0A927B887"/>
<dbReference type="RefSeq" id="WP_191043157.1">
    <property type="nucleotide sequence ID" value="NZ_JACXAA010000024.1"/>
</dbReference>
<reference evidence="3" key="1">
    <citation type="submission" date="2020-09" db="EMBL/GenBank/DDBJ databases">
        <authorList>
            <person name="Kim M.K."/>
        </authorList>
    </citation>
    <scope>NUCLEOTIDE SEQUENCE</scope>
    <source>
        <strain evidence="3">BT704</strain>
    </source>
</reference>
<keyword evidence="1" id="KW-0812">Transmembrane</keyword>
<comment type="caution">
    <text evidence="3">The sequence shown here is derived from an EMBL/GenBank/DDBJ whole genome shotgun (WGS) entry which is preliminary data.</text>
</comment>
<keyword evidence="1" id="KW-0472">Membrane</keyword>
<gene>
    <name evidence="3" type="ORF">IC230_31990</name>
</gene>
<evidence type="ECO:0000256" key="1">
    <source>
        <dbReference type="SAM" id="Phobius"/>
    </source>
</evidence>
<accession>A0A927B887</accession>
<feature type="transmembrane region" description="Helical" evidence="1">
    <location>
        <begin position="39"/>
        <end position="56"/>
    </location>
</feature>
<evidence type="ECO:0000313" key="4">
    <source>
        <dbReference type="Proteomes" id="UP000653797"/>
    </source>
</evidence>
<keyword evidence="4" id="KW-1185">Reference proteome</keyword>
<feature type="domain" description="VanZ-like" evidence="2">
    <location>
        <begin position="40"/>
        <end position="108"/>
    </location>
</feature>
<sequence>MKYSIILRGLAIIWTIVMLIGCLTPLPQLPGPVTDINDKLMHVVIFAPFSLLWILSGFRLNSVLIAGFLFGGLIELLQYALPVNRTGDWIDLFADCVGTVVGAALALAWYRLFPHRNF</sequence>
<dbReference type="PANTHER" id="PTHR28008:SF1">
    <property type="entry name" value="DOMAIN PROTEIN, PUTATIVE (AFU_ORTHOLOGUE AFUA_3G10980)-RELATED"/>
    <property type="match status" value="1"/>
</dbReference>
<dbReference type="InterPro" id="IPR006976">
    <property type="entry name" value="VanZ-like"/>
</dbReference>
<dbReference type="Pfam" id="PF04892">
    <property type="entry name" value="VanZ"/>
    <property type="match status" value="1"/>
</dbReference>
<feature type="transmembrane region" description="Helical" evidence="1">
    <location>
        <begin position="63"/>
        <end position="80"/>
    </location>
</feature>
<dbReference type="PANTHER" id="PTHR28008">
    <property type="entry name" value="DOMAIN PROTEIN, PUTATIVE (AFU_ORTHOLOGUE AFUA_3G10980)-RELATED"/>
    <property type="match status" value="1"/>
</dbReference>
<protein>
    <submittedName>
        <fullName evidence="3">VanZ family protein</fullName>
    </submittedName>
</protein>
<evidence type="ECO:0000259" key="2">
    <source>
        <dbReference type="Pfam" id="PF04892"/>
    </source>
</evidence>
<keyword evidence="1" id="KW-1133">Transmembrane helix</keyword>
<name>A0A927B887_9BACT</name>
<dbReference type="EMBL" id="JACXAA010000024">
    <property type="protein sequence ID" value="MBD2757535.1"/>
    <property type="molecule type" value="Genomic_DNA"/>
</dbReference>